<gene>
    <name evidence="1" type="ORF">LOY88_002457</name>
</gene>
<protein>
    <submittedName>
        <fullName evidence="1">Uncharacterized protein</fullName>
    </submittedName>
</protein>
<proteinExistence type="predicted"/>
<evidence type="ECO:0000313" key="1">
    <source>
        <dbReference type="EMBL" id="KAI2388688.1"/>
    </source>
</evidence>
<dbReference type="EMBL" id="JALBCA010000029">
    <property type="protein sequence ID" value="KAI2388688.1"/>
    <property type="molecule type" value="Genomic_DNA"/>
</dbReference>
<sequence>MHPDLVQGVRPIKAVGQLSNVITIGSTSVDSFVRKRMNSKENTAGGPCADMHRSTSTVIRIPSIIPPNFLQKLCVHYRKARLRALQTDPSAFSSTYEREVQFQDNDWIKRLLNPLAQSFVALVKSDNLSPAGNSIWDESDKSSKSGVDHDHLQLLSENEWAGMIVLMGPKVLAVDGSESGNPLNAFHSMGAAEAPDAVSFAGRELAYIAASMFVLPEARRQGIGRRLIAESWQAVKKDAMALSALKLNICLLVAGENEPAIQLYRTCGFDILPGNLGLENKSTTVAMVKMTEL</sequence>
<reference evidence="1" key="1">
    <citation type="journal article" date="2022" name="bioRxiv">
        <title>Population genetic analysis of Ophidiomyces ophidiicola, the causative agent of snake fungal disease, indicates recent introductions to the USA.</title>
        <authorList>
            <person name="Ladner J.T."/>
            <person name="Palmer J.M."/>
            <person name="Ettinger C.L."/>
            <person name="Stajich J.E."/>
            <person name="Farrell T.M."/>
            <person name="Glorioso B.M."/>
            <person name="Lawson B."/>
            <person name="Price S.J."/>
            <person name="Stengle A.G."/>
            <person name="Grear D.A."/>
            <person name="Lorch J.M."/>
        </authorList>
    </citation>
    <scope>NUCLEOTIDE SEQUENCE</scope>
    <source>
        <strain evidence="1">NWHC 24266-5</strain>
    </source>
</reference>
<comment type="caution">
    <text evidence="1">The sequence shown here is derived from an EMBL/GenBank/DDBJ whole genome shotgun (WGS) entry which is preliminary data.</text>
</comment>
<accession>A0ACB8UZ27</accession>
<name>A0ACB8UZ27_9EURO</name>
<organism evidence="1">
    <name type="scientific">Ophidiomyces ophidiicola</name>
    <dbReference type="NCBI Taxonomy" id="1387563"/>
    <lineage>
        <taxon>Eukaryota</taxon>
        <taxon>Fungi</taxon>
        <taxon>Dikarya</taxon>
        <taxon>Ascomycota</taxon>
        <taxon>Pezizomycotina</taxon>
        <taxon>Eurotiomycetes</taxon>
        <taxon>Eurotiomycetidae</taxon>
        <taxon>Onygenales</taxon>
        <taxon>Onygenaceae</taxon>
        <taxon>Ophidiomyces</taxon>
    </lineage>
</organism>